<proteinExistence type="predicted"/>
<evidence type="ECO:0000313" key="4">
    <source>
        <dbReference type="Proteomes" id="UP000095621"/>
    </source>
</evidence>
<dbReference type="EMBL" id="CZBU01000003">
    <property type="protein sequence ID" value="CUQ77412.1"/>
    <property type="molecule type" value="Genomic_DNA"/>
</dbReference>
<dbReference type="AlphaFoldDB" id="A0A174YUM3"/>
<dbReference type="RefSeq" id="WP_055215668.1">
    <property type="nucleotide sequence ID" value="NZ_CZBU01000003.1"/>
</dbReference>
<feature type="compositionally biased region" description="Polar residues" evidence="1">
    <location>
        <begin position="278"/>
        <end position="312"/>
    </location>
</feature>
<evidence type="ECO:0000256" key="2">
    <source>
        <dbReference type="SAM" id="Phobius"/>
    </source>
</evidence>
<gene>
    <name evidence="3" type="ORF">ERS852490_01549</name>
</gene>
<evidence type="ECO:0000313" key="3">
    <source>
        <dbReference type="EMBL" id="CUQ77412.1"/>
    </source>
</evidence>
<feature type="transmembrane region" description="Helical" evidence="2">
    <location>
        <begin position="317"/>
        <end position="335"/>
    </location>
</feature>
<sequence>MHCNQYKCVFISFNIEYRKLILKERRIHERKTDATTQAAGSVQADIALVCGTATDKVEFNKTIAKLPAPDPEPTPNPDTKLGDITFEPVVSEDVPSVNVDTDKKKLIKKTLDDKQKDIVNKGGSADIVLSIKNATDNNAADKKLIEASFKANEKIGKCLDVSLLLTVKDKAGNVVNNNKKVSDSQEMITITINVPSDLISNNREYKIIRVHNGVVKTVDSVWDADNKTITFKTNEFSTYAIVYRDVAGSEVKPSDPETKPSTQETNPESKPSEDVTKPSESVTNGTESSTQVSTEAVSEVQNTEPGTSTQTGDATRLMMWLMIALLSGAGIAGIISKKKKLNN</sequence>
<keyword evidence="2" id="KW-0472">Membrane</keyword>
<name>A0A174YUM3_9FIRM</name>
<keyword evidence="2" id="KW-0812">Transmembrane</keyword>
<keyword evidence="2" id="KW-1133">Transmembrane helix</keyword>
<dbReference type="Proteomes" id="UP000095621">
    <property type="component" value="Unassembled WGS sequence"/>
</dbReference>
<feature type="compositionally biased region" description="Polar residues" evidence="1">
    <location>
        <begin position="259"/>
        <end position="269"/>
    </location>
</feature>
<feature type="region of interest" description="Disordered" evidence="1">
    <location>
        <begin position="249"/>
        <end position="312"/>
    </location>
</feature>
<dbReference type="OrthoDB" id="3171482at2"/>
<evidence type="ECO:0000256" key="1">
    <source>
        <dbReference type="SAM" id="MobiDB-lite"/>
    </source>
</evidence>
<organism evidence="3 4">
    <name type="scientific">Lachnospira eligens</name>
    <dbReference type="NCBI Taxonomy" id="39485"/>
    <lineage>
        <taxon>Bacteria</taxon>
        <taxon>Bacillati</taxon>
        <taxon>Bacillota</taxon>
        <taxon>Clostridia</taxon>
        <taxon>Lachnospirales</taxon>
        <taxon>Lachnospiraceae</taxon>
        <taxon>Lachnospira</taxon>
    </lineage>
</organism>
<accession>A0A174YUM3</accession>
<evidence type="ECO:0008006" key="5">
    <source>
        <dbReference type="Google" id="ProtNLM"/>
    </source>
</evidence>
<protein>
    <recommendedName>
        <fullName evidence="5">LPXTG cell wall anchor domain-containing protein</fullName>
    </recommendedName>
</protein>
<reference evidence="3 4" key="1">
    <citation type="submission" date="2015-09" db="EMBL/GenBank/DDBJ databases">
        <authorList>
            <consortium name="Pathogen Informatics"/>
        </authorList>
    </citation>
    <scope>NUCLEOTIDE SEQUENCE [LARGE SCALE GENOMIC DNA]</scope>
    <source>
        <strain evidence="3 4">2789STDY5834875</strain>
    </source>
</reference>